<dbReference type="AlphaFoldDB" id="A0AA88VCB7"/>
<accession>A0AA88VCB7</accession>
<reference evidence="1" key="1">
    <citation type="submission" date="2022-12" db="EMBL/GenBank/DDBJ databases">
        <title>Draft genome assemblies for two species of Escallonia (Escalloniales).</title>
        <authorList>
            <person name="Chanderbali A."/>
            <person name="Dervinis C."/>
            <person name="Anghel I."/>
            <person name="Soltis D."/>
            <person name="Soltis P."/>
            <person name="Zapata F."/>
        </authorList>
    </citation>
    <scope>NUCLEOTIDE SEQUENCE</scope>
    <source>
        <strain evidence="1">UCBG64.0493</strain>
        <tissue evidence="1">Leaf</tissue>
    </source>
</reference>
<dbReference type="InterPro" id="IPR004320">
    <property type="entry name" value="BPS1_pln"/>
</dbReference>
<dbReference type="PANTHER" id="PTHR33070">
    <property type="entry name" value="OS06G0725500 PROTEIN"/>
    <property type="match status" value="1"/>
</dbReference>
<evidence type="ECO:0000313" key="1">
    <source>
        <dbReference type="EMBL" id="KAK3004430.1"/>
    </source>
</evidence>
<keyword evidence="2" id="KW-1185">Reference proteome</keyword>
<dbReference type="GO" id="GO:0048367">
    <property type="term" value="P:shoot system development"/>
    <property type="evidence" value="ECO:0007669"/>
    <property type="project" value="InterPro"/>
</dbReference>
<gene>
    <name evidence="1" type="ORF">RJ639_020152</name>
</gene>
<dbReference type="PANTHER" id="PTHR33070:SF129">
    <property type="entry name" value="DUF241 DOMAIN PROTEIN"/>
    <property type="match status" value="1"/>
</dbReference>
<name>A0AA88VCB7_9ASTE</name>
<dbReference type="Proteomes" id="UP001188597">
    <property type="component" value="Unassembled WGS sequence"/>
</dbReference>
<sequence length="226" mass="24656">MAYSLAIPKTTCHARSISLLPARSHPLIASVEDHLHKLKASEVISSSSASSLCEKSLRLLDVCGIARDVLLLTKESIQGLESSVGRKRGGESGLSGEVGAYLRSRKKINNMVSKCIRSLKDSEKHCSISLDEDGDLVAIISLLREVESIRFSVLKSVLSHESGTKTTTKQSGWSLGKTNEHEVKMIDGALYAFQRSSEGLDIEAVKNVQKQLQSFEFAVQELEEGL</sequence>
<evidence type="ECO:0000313" key="2">
    <source>
        <dbReference type="Proteomes" id="UP001188597"/>
    </source>
</evidence>
<organism evidence="1 2">
    <name type="scientific">Escallonia herrerae</name>
    <dbReference type="NCBI Taxonomy" id="1293975"/>
    <lineage>
        <taxon>Eukaryota</taxon>
        <taxon>Viridiplantae</taxon>
        <taxon>Streptophyta</taxon>
        <taxon>Embryophyta</taxon>
        <taxon>Tracheophyta</taxon>
        <taxon>Spermatophyta</taxon>
        <taxon>Magnoliopsida</taxon>
        <taxon>eudicotyledons</taxon>
        <taxon>Gunneridae</taxon>
        <taxon>Pentapetalae</taxon>
        <taxon>asterids</taxon>
        <taxon>campanulids</taxon>
        <taxon>Escalloniales</taxon>
        <taxon>Escalloniaceae</taxon>
        <taxon>Escallonia</taxon>
    </lineage>
</organism>
<comment type="caution">
    <text evidence="1">The sequence shown here is derived from an EMBL/GenBank/DDBJ whole genome shotgun (WGS) entry which is preliminary data.</text>
</comment>
<dbReference type="EMBL" id="JAVXUP010002259">
    <property type="protein sequence ID" value="KAK3004430.1"/>
    <property type="molecule type" value="Genomic_DNA"/>
</dbReference>
<proteinExistence type="predicted"/>
<protein>
    <submittedName>
        <fullName evidence="1">Uncharacterized protein</fullName>
    </submittedName>
</protein>
<dbReference type="GO" id="GO:0048364">
    <property type="term" value="P:root development"/>
    <property type="evidence" value="ECO:0007669"/>
    <property type="project" value="InterPro"/>
</dbReference>
<dbReference type="Pfam" id="PF03087">
    <property type="entry name" value="BPS1"/>
    <property type="match status" value="1"/>
</dbReference>